<reference evidence="7" key="1">
    <citation type="submission" date="2016-11" db="EMBL/GenBank/DDBJ databases">
        <authorList>
            <person name="Shukria A."/>
            <person name="Stevens D.C."/>
        </authorList>
    </citation>
    <scope>NUCLEOTIDE SEQUENCE [LARGE SCALE GENOMIC DNA]</scope>
    <source>
        <strain evidence="7">Cbfe23</strain>
    </source>
</reference>
<evidence type="ECO:0000313" key="7">
    <source>
        <dbReference type="Proteomes" id="UP000182229"/>
    </source>
</evidence>
<evidence type="ECO:0000259" key="5">
    <source>
        <dbReference type="PROSITE" id="PS01124"/>
    </source>
</evidence>
<evidence type="ECO:0000256" key="2">
    <source>
        <dbReference type="ARBA" id="ARBA00023125"/>
    </source>
</evidence>
<dbReference type="Gene3D" id="1.10.10.60">
    <property type="entry name" value="Homeodomain-like"/>
    <property type="match status" value="1"/>
</dbReference>
<feature type="region of interest" description="Disordered" evidence="4">
    <location>
        <begin position="276"/>
        <end position="306"/>
    </location>
</feature>
<dbReference type="Proteomes" id="UP000182229">
    <property type="component" value="Unassembled WGS sequence"/>
</dbReference>
<dbReference type="OrthoDB" id="112032at2"/>
<proteinExistence type="predicted"/>
<dbReference type="PANTHER" id="PTHR46796">
    <property type="entry name" value="HTH-TYPE TRANSCRIPTIONAL ACTIVATOR RHAS-RELATED"/>
    <property type="match status" value="1"/>
</dbReference>
<dbReference type="SMART" id="SM00342">
    <property type="entry name" value="HTH_ARAC"/>
    <property type="match status" value="1"/>
</dbReference>
<comment type="caution">
    <text evidence="6">The sequence shown here is derived from an EMBL/GenBank/DDBJ whole genome shotgun (WGS) entry which is preliminary data.</text>
</comment>
<organism evidence="6 7">
    <name type="scientific">Cystobacter ferrugineus</name>
    <dbReference type="NCBI Taxonomy" id="83449"/>
    <lineage>
        <taxon>Bacteria</taxon>
        <taxon>Pseudomonadati</taxon>
        <taxon>Myxococcota</taxon>
        <taxon>Myxococcia</taxon>
        <taxon>Myxococcales</taxon>
        <taxon>Cystobacterineae</taxon>
        <taxon>Archangiaceae</taxon>
        <taxon>Cystobacter</taxon>
    </lineage>
</organism>
<keyword evidence="2" id="KW-0238">DNA-binding</keyword>
<accession>A0A1L9AYB0</accession>
<protein>
    <recommendedName>
        <fullName evidence="5">HTH araC/xylS-type domain-containing protein</fullName>
    </recommendedName>
</protein>
<evidence type="ECO:0000256" key="4">
    <source>
        <dbReference type="SAM" id="MobiDB-lite"/>
    </source>
</evidence>
<dbReference type="InterPro" id="IPR018060">
    <property type="entry name" value="HTH_AraC"/>
</dbReference>
<keyword evidence="3" id="KW-0804">Transcription</keyword>
<gene>
    <name evidence="6" type="ORF">BON30_41145</name>
</gene>
<dbReference type="STRING" id="83449.BON30_41145"/>
<dbReference type="AlphaFoldDB" id="A0A1L9AYB0"/>
<keyword evidence="7" id="KW-1185">Reference proteome</keyword>
<evidence type="ECO:0000256" key="3">
    <source>
        <dbReference type="ARBA" id="ARBA00023163"/>
    </source>
</evidence>
<dbReference type="RefSeq" id="WP_071904043.1">
    <property type="nucleotide sequence ID" value="NZ_MPIN01000016.1"/>
</dbReference>
<dbReference type="GO" id="GO:0043565">
    <property type="term" value="F:sequence-specific DNA binding"/>
    <property type="evidence" value="ECO:0007669"/>
    <property type="project" value="InterPro"/>
</dbReference>
<dbReference type="SUPFAM" id="SSF46689">
    <property type="entry name" value="Homeodomain-like"/>
    <property type="match status" value="1"/>
</dbReference>
<dbReference type="GO" id="GO:0003700">
    <property type="term" value="F:DNA-binding transcription factor activity"/>
    <property type="evidence" value="ECO:0007669"/>
    <property type="project" value="InterPro"/>
</dbReference>
<dbReference type="PROSITE" id="PS01124">
    <property type="entry name" value="HTH_ARAC_FAMILY_2"/>
    <property type="match status" value="1"/>
</dbReference>
<dbReference type="Pfam" id="PF12833">
    <property type="entry name" value="HTH_18"/>
    <property type="match status" value="1"/>
</dbReference>
<keyword evidence="1" id="KW-0805">Transcription regulation</keyword>
<feature type="domain" description="HTH araC/xylS-type" evidence="5">
    <location>
        <begin position="179"/>
        <end position="279"/>
    </location>
</feature>
<dbReference type="PANTHER" id="PTHR46796:SF15">
    <property type="entry name" value="BLL1074 PROTEIN"/>
    <property type="match status" value="1"/>
</dbReference>
<evidence type="ECO:0000313" key="6">
    <source>
        <dbReference type="EMBL" id="OJH34990.1"/>
    </source>
</evidence>
<sequence length="306" mass="32439">MGEDEGGPKRTLLNASASLAGSNLIMLHSHSWLAPSTLARHLVCLWRLRGELAPGARVPILPGIAAADVVLQLGQPGRLVQDGQGRELPARFVVGGLGRALEIEPRGAVDVIGIQLPPACACLLGTRGAALRERVEPLAGLAPSLDEALARWARAHAGSPSGMDSLWEVLAAHVCPQCDPLVREAARALSVEGEAVGDLATRLGLSRRQLTRRFQDAVGVPPREFVRFARFTRAWQVAATEPGSKWADVAADAGYADQPHLDRDFREFVGAAPSRVYPGGHPVEATVEEDGSAMSPPSKPGPSSRR</sequence>
<name>A0A1L9AYB0_9BACT</name>
<evidence type="ECO:0000256" key="1">
    <source>
        <dbReference type="ARBA" id="ARBA00023015"/>
    </source>
</evidence>
<dbReference type="EMBL" id="MPIN01000016">
    <property type="protein sequence ID" value="OJH34990.1"/>
    <property type="molecule type" value="Genomic_DNA"/>
</dbReference>
<dbReference type="InterPro" id="IPR009057">
    <property type="entry name" value="Homeodomain-like_sf"/>
</dbReference>
<dbReference type="InterPro" id="IPR050204">
    <property type="entry name" value="AraC_XylS_family_regulators"/>
</dbReference>
<reference evidence="6 7" key="2">
    <citation type="submission" date="2016-12" db="EMBL/GenBank/DDBJ databases">
        <title>Draft Genome Sequence of Cystobacter ferrugineus Strain Cbfe23.</title>
        <authorList>
            <person name="Akbar S."/>
            <person name="Dowd S.E."/>
            <person name="Stevens D.C."/>
        </authorList>
    </citation>
    <scope>NUCLEOTIDE SEQUENCE [LARGE SCALE GENOMIC DNA]</scope>
    <source>
        <strain evidence="6 7">Cbfe23</strain>
    </source>
</reference>